<name>A0A1L9NTE3_9RHOB</name>
<feature type="domain" description="SGNH hydrolase-type esterase" evidence="1">
    <location>
        <begin position="101"/>
        <end position="293"/>
    </location>
</feature>
<dbReference type="AlphaFoldDB" id="A0A1L9NTE3"/>
<dbReference type="CDD" id="cd00229">
    <property type="entry name" value="SGNH_hydrolase"/>
    <property type="match status" value="1"/>
</dbReference>
<dbReference type="InterPro" id="IPR036514">
    <property type="entry name" value="SGNH_hydro_sf"/>
</dbReference>
<evidence type="ECO:0000313" key="2">
    <source>
        <dbReference type="EMBL" id="OJI92453.1"/>
    </source>
</evidence>
<dbReference type="STRING" id="696762.PFRI_33230"/>
<keyword evidence="2" id="KW-0378">Hydrolase</keyword>
<accession>A0A1L9NTE3</accession>
<gene>
    <name evidence="2" type="ORF">PFRI_33230</name>
</gene>
<proteinExistence type="predicted"/>
<evidence type="ECO:0000259" key="1">
    <source>
        <dbReference type="Pfam" id="PF13472"/>
    </source>
</evidence>
<dbReference type="Proteomes" id="UP000184514">
    <property type="component" value="Unassembled WGS sequence"/>
</dbReference>
<dbReference type="Gene3D" id="3.40.50.1110">
    <property type="entry name" value="SGNH hydrolase"/>
    <property type="match status" value="1"/>
</dbReference>
<dbReference type="SUPFAM" id="SSF52266">
    <property type="entry name" value="SGNH hydrolase"/>
    <property type="match status" value="1"/>
</dbReference>
<dbReference type="Pfam" id="PF13472">
    <property type="entry name" value="Lipase_GDSL_2"/>
    <property type="match status" value="1"/>
</dbReference>
<dbReference type="RefSeq" id="WP_072631827.1">
    <property type="nucleotide sequence ID" value="NZ_MLCB01000181.1"/>
</dbReference>
<dbReference type="EMBL" id="MLCB01000181">
    <property type="protein sequence ID" value="OJI92453.1"/>
    <property type="molecule type" value="Genomic_DNA"/>
</dbReference>
<evidence type="ECO:0000313" key="3">
    <source>
        <dbReference type="Proteomes" id="UP000184514"/>
    </source>
</evidence>
<dbReference type="GO" id="GO:0016788">
    <property type="term" value="F:hydrolase activity, acting on ester bonds"/>
    <property type="evidence" value="ECO:0007669"/>
    <property type="project" value="UniProtKB-ARBA"/>
</dbReference>
<protein>
    <submittedName>
        <fullName evidence="2">GDSL-like lipase/acylhydrolase</fullName>
    </submittedName>
</protein>
<keyword evidence="3" id="KW-1185">Reference proteome</keyword>
<dbReference type="InterPro" id="IPR013830">
    <property type="entry name" value="SGNH_hydro"/>
</dbReference>
<comment type="caution">
    <text evidence="2">The sequence shown here is derived from an EMBL/GenBank/DDBJ whole genome shotgun (WGS) entry which is preliminary data.</text>
</comment>
<reference evidence="2 3" key="1">
    <citation type="submission" date="2016-10" db="EMBL/GenBank/DDBJ databases">
        <title>Genome sequence of Planktotalea frisia SH6-1.</title>
        <authorList>
            <person name="Poehlein A."/>
            <person name="Bakenhus I."/>
            <person name="Voget S."/>
            <person name="Brinkhoff T."/>
            <person name="Simon M."/>
        </authorList>
    </citation>
    <scope>NUCLEOTIDE SEQUENCE [LARGE SCALE GENOMIC DNA]</scope>
    <source>
        <strain evidence="2 3">SH6-1</strain>
    </source>
</reference>
<dbReference type="OrthoDB" id="7279604at2"/>
<organism evidence="2 3">
    <name type="scientific">Planktotalea frisia</name>
    <dbReference type="NCBI Taxonomy" id="696762"/>
    <lineage>
        <taxon>Bacteria</taxon>
        <taxon>Pseudomonadati</taxon>
        <taxon>Pseudomonadota</taxon>
        <taxon>Alphaproteobacteria</taxon>
        <taxon>Rhodobacterales</taxon>
        <taxon>Paracoccaceae</taxon>
        <taxon>Planktotalea</taxon>
    </lineage>
</organism>
<sequence>MTVAYDSEIEATIDAAIASAEAGSLDIAVKQFSLARTQALHLADPEELAKKIASDHAAYVRERNQFRALFPAKPAGTRNVLIMSDSLGLPRPDDIEGEAQTYTNLINERYPDLNVTSLCQRFATTQNVRDELTADPDLGRDSHFVLHVGLNDCANRMFLENERIALSFLKPMTRDKLIDFTRKYRRDIIQRLPPHHYVNPTEFRQNLDAIIDLLRARNADKIVLTTIILPPAKSWPGTPGINRNFAAYNLEILNAVHDRDALLLDLDRHVWQAQNQGVLDPDGMHLADKGHQLFCNKCDPYLR</sequence>